<keyword evidence="2" id="KW-0489">Methyltransferase</keyword>
<proteinExistence type="predicted"/>
<dbReference type="Gene3D" id="3.10.180.10">
    <property type="entry name" value="2,3-Dihydroxybiphenyl 1,2-Dioxygenase, domain 1"/>
    <property type="match status" value="1"/>
</dbReference>
<feature type="domain" description="PhnB-like" evidence="1">
    <location>
        <begin position="4"/>
        <end position="119"/>
    </location>
</feature>
<evidence type="ECO:0000313" key="2">
    <source>
        <dbReference type="EMBL" id="SFH88716.1"/>
    </source>
</evidence>
<dbReference type="Pfam" id="PF06983">
    <property type="entry name" value="3-dmu-9_3-mt"/>
    <property type="match status" value="1"/>
</dbReference>
<dbReference type="GO" id="GO:0008168">
    <property type="term" value="F:methyltransferase activity"/>
    <property type="evidence" value="ECO:0007669"/>
    <property type="project" value="UniProtKB-KW"/>
</dbReference>
<organism evidence="2 3">
    <name type="scientific">Paraburkholderia megapolitana</name>
    <dbReference type="NCBI Taxonomy" id="420953"/>
    <lineage>
        <taxon>Bacteria</taxon>
        <taxon>Pseudomonadati</taxon>
        <taxon>Pseudomonadota</taxon>
        <taxon>Betaproteobacteria</taxon>
        <taxon>Burkholderiales</taxon>
        <taxon>Burkholderiaceae</taxon>
        <taxon>Paraburkholderia</taxon>
    </lineage>
</organism>
<reference evidence="2 3" key="1">
    <citation type="submission" date="2016-10" db="EMBL/GenBank/DDBJ databases">
        <authorList>
            <person name="de Groot N.N."/>
        </authorList>
    </citation>
    <scope>NUCLEOTIDE SEQUENCE [LARGE SCALE GENOMIC DNA]</scope>
    <source>
        <strain evidence="2 3">LMG 23650</strain>
    </source>
</reference>
<dbReference type="CDD" id="cd06588">
    <property type="entry name" value="PhnB_like"/>
    <property type="match status" value="1"/>
</dbReference>
<dbReference type="Proteomes" id="UP000199548">
    <property type="component" value="Unassembled WGS sequence"/>
</dbReference>
<dbReference type="InterPro" id="IPR028973">
    <property type="entry name" value="PhnB-like"/>
</dbReference>
<dbReference type="STRING" id="420953.SAMN05192543_101455"/>
<dbReference type="InterPro" id="IPR009725">
    <property type="entry name" value="3_dmu_93_MTrfase"/>
</dbReference>
<dbReference type="EMBL" id="FOQU01000001">
    <property type="protein sequence ID" value="SFH88716.1"/>
    <property type="molecule type" value="Genomic_DNA"/>
</dbReference>
<dbReference type="InterPro" id="IPR029068">
    <property type="entry name" value="Glyas_Bleomycin-R_OHBP_Dase"/>
</dbReference>
<accession>A0A1I3DPT0</accession>
<gene>
    <name evidence="2" type="ORF">SAMN05192543_101455</name>
</gene>
<keyword evidence="2" id="KW-0808">Transferase</keyword>
<dbReference type="PIRSF" id="PIRSF021700">
    <property type="entry name" value="3_dmu_93_MTrfase"/>
    <property type="match status" value="1"/>
</dbReference>
<name>A0A1I3DPT0_9BURK</name>
<keyword evidence="3" id="KW-1185">Reference proteome</keyword>
<keyword evidence="2" id="KW-0830">Ubiquinone</keyword>
<dbReference type="AlphaFoldDB" id="A0A1I3DPT0"/>
<protein>
    <submittedName>
        <fullName evidence="2">Glyoxalase superfamily enzyme, possibly 3-demethylubiquinone-9 3-methyltransferase</fullName>
    </submittedName>
</protein>
<evidence type="ECO:0000259" key="1">
    <source>
        <dbReference type="Pfam" id="PF06983"/>
    </source>
</evidence>
<evidence type="ECO:0000313" key="3">
    <source>
        <dbReference type="Proteomes" id="UP000199548"/>
    </source>
</evidence>
<dbReference type="GO" id="GO:0032259">
    <property type="term" value="P:methylation"/>
    <property type="evidence" value="ECO:0007669"/>
    <property type="project" value="UniProtKB-KW"/>
</dbReference>
<dbReference type="PANTHER" id="PTHR33990:SF2">
    <property type="entry name" value="PHNB-LIKE DOMAIN-CONTAINING PROTEIN"/>
    <property type="match status" value="1"/>
</dbReference>
<dbReference type="SUPFAM" id="SSF54593">
    <property type="entry name" value="Glyoxalase/Bleomycin resistance protein/Dihydroxybiphenyl dioxygenase"/>
    <property type="match status" value="1"/>
</dbReference>
<dbReference type="RefSeq" id="WP_091006861.1">
    <property type="nucleotide sequence ID" value="NZ_CP041743.1"/>
</dbReference>
<dbReference type="OrthoDB" id="5293819at2"/>
<sequence>MATIHPFLWFETDAQEARDFYLSVFRNSKALDSVEFSDKVSGNNKTAPMAVHGFELEGLRFTALNAGSAPRFNERVSLYIETKDQSETDYYWHALTAGGGVEKQCGWLMDRYGVHWQVVPEIMLRHLADPDREKADRVRYAMYKMSRIIVADIEAAYAGNA</sequence>
<dbReference type="PANTHER" id="PTHR33990">
    <property type="entry name" value="PROTEIN YJDN-RELATED"/>
    <property type="match status" value="1"/>
</dbReference>